<feature type="transmembrane region" description="Helical" evidence="7">
    <location>
        <begin position="272"/>
        <end position="298"/>
    </location>
</feature>
<keyword evidence="7" id="KW-0472">Membrane</keyword>
<feature type="transmembrane region" description="Helical" evidence="7">
    <location>
        <begin position="12"/>
        <end position="36"/>
    </location>
</feature>
<dbReference type="SMART" id="SM00387">
    <property type="entry name" value="HATPase_c"/>
    <property type="match status" value="1"/>
</dbReference>
<comment type="caution">
    <text evidence="10">The sequence shown here is derived from an EMBL/GenBank/DDBJ whole genome shotgun (WGS) entry which is preliminary data.</text>
</comment>
<evidence type="ECO:0000256" key="3">
    <source>
        <dbReference type="ARBA" id="ARBA00022553"/>
    </source>
</evidence>
<proteinExistence type="predicted"/>
<dbReference type="InterPro" id="IPR036890">
    <property type="entry name" value="HATPase_C_sf"/>
</dbReference>
<keyword evidence="11" id="KW-1185">Reference proteome</keyword>
<dbReference type="Pfam" id="PF00072">
    <property type="entry name" value="Response_reg"/>
    <property type="match status" value="1"/>
</dbReference>
<dbReference type="CDD" id="cd00082">
    <property type="entry name" value="HisKA"/>
    <property type="match status" value="1"/>
</dbReference>
<evidence type="ECO:0000313" key="11">
    <source>
        <dbReference type="Proteomes" id="UP000622707"/>
    </source>
</evidence>
<dbReference type="CDD" id="cd00075">
    <property type="entry name" value="HATPase"/>
    <property type="match status" value="1"/>
</dbReference>
<comment type="catalytic activity">
    <reaction evidence="1">
        <text>ATP + protein L-histidine = ADP + protein N-phospho-L-histidine.</text>
        <dbReference type="EC" id="2.7.13.3"/>
    </reaction>
</comment>
<dbReference type="EMBL" id="JAEQND010000019">
    <property type="protein sequence ID" value="MBL0428534.1"/>
    <property type="molecule type" value="Genomic_DNA"/>
</dbReference>
<feature type="region of interest" description="Disordered" evidence="6">
    <location>
        <begin position="211"/>
        <end position="235"/>
    </location>
</feature>
<evidence type="ECO:0000256" key="2">
    <source>
        <dbReference type="ARBA" id="ARBA00012438"/>
    </source>
</evidence>
<dbReference type="SUPFAM" id="SSF52172">
    <property type="entry name" value="CheY-like"/>
    <property type="match status" value="1"/>
</dbReference>
<dbReference type="Pfam" id="PF00512">
    <property type="entry name" value="HisKA"/>
    <property type="match status" value="1"/>
</dbReference>
<keyword evidence="5" id="KW-0175">Coiled coil</keyword>
<dbReference type="InterPro" id="IPR001789">
    <property type="entry name" value="Sig_transdc_resp-reg_receiver"/>
</dbReference>
<organism evidence="10 11">
    <name type="scientific">Ramlibacter alkalitolerans</name>
    <dbReference type="NCBI Taxonomy" id="2039631"/>
    <lineage>
        <taxon>Bacteria</taxon>
        <taxon>Pseudomonadati</taxon>
        <taxon>Pseudomonadota</taxon>
        <taxon>Betaproteobacteria</taxon>
        <taxon>Burkholderiales</taxon>
        <taxon>Comamonadaceae</taxon>
        <taxon>Ramlibacter</taxon>
    </lineage>
</organism>
<gene>
    <name evidence="10" type="ORF">JI746_25740</name>
</gene>
<dbReference type="Gene3D" id="3.30.565.10">
    <property type="entry name" value="Histidine kinase-like ATPase, C-terminal domain"/>
    <property type="match status" value="1"/>
</dbReference>
<dbReference type="SUPFAM" id="SSF55874">
    <property type="entry name" value="ATPase domain of HSP90 chaperone/DNA topoisomerase II/histidine kinase"/>
    <property type="match status" value="1"/>
</dbReference>
<evidence type="ECO:0000256" key="7">
    <source>
        <dbReference type="SAM" id="Phobius"/>
    </source>
</evidence>
<dbReference type="PANTHER" id="PTHR43547">
    <property type="entry name" value="TWO-COMPONENT HISTIDINE KINASE"/>
    <property type="match status" value="1"/>
</dbReference>
<dbReference type="EC" id="2.7.13.3" evidence="2"/>
<dbReference type="InterPro" id="IPR004358">
    <property type="entry name" value="Sig_transdc_His_kin-like_C"/>
</dbReference>
<keyword evidence="7" id="KW-1133">Transmembrane helix</keyword>
<dbReference type="PROSITE" id="PS50110">
    <property type="entry name" value="RESPONSE_REGULATORY"/>
    <property type="match status" value="1"/>
</dbReference>
<keyword evidence="3 4" id="KW-0597">Phosphoprotein</keyword>
<dbReference type="CDD" id="cd18773">
    <property type="entry name" value="PDC1_HK_sensor"/>
    <property type="match status" value="1"/>
</dbReference>
<evidence type="ECO:0000256" key="1">
    <source>
        <dbReference type="ARBA" id="ARBA00000085"/>
    </source>
</evidence>
<feature type="domain" description="Histidine kinase" evidence="8">
    <location>
        <begin position="386"/>
        <end position="602"/>
    </location>
</feature>
<dbReference type="PROSITE" id="PS50109">
    <property type="entry name" value="HIS_KIN"/>
    <property type="match status" value="1"/>
</dbReference>
<dbReference type="InterPro" id="IPR005467">
    <property type="entry name" value="His_kinase_dom"/>
</dbReference>
<evidence type="ECO:0000259" key="8">
    <source>
        <dbReference type="PROSITE" id="PS50109"/>
    </source>
</evidence>
<evidence type="ECO:0000313" key="10">
    <source>
        <dbReference type="EMBL" id="MBL0428534.1"/>
    </source>
</evidence>
<dbReference type="CDD" id="cd18774">
    <property type="entry name" value="PDC2_HK_sensor"/>
    <property type="match status" value="1"/>
</dbReference>
<evidence type="ECO:0000256" key="6">
    <source>
        <dbReference type="SAM" id="MobiDB-lite"/>
    </source>
</evidence>
<dbReference type="InterPro" id="IPR011006">
    <property type="entry name" value="CheY-like_superfamily"/>
</dbReference>
<dbReference type="InterPro" id="IPR003594">
    <property type="entry name" value="HATPase_dom"/>
</dbReference>
<dbReference type="PRINTS" id="PR00344">
    <property type="entry name" value="BCTRLSENSOR"/>
</dbReference>
<protein>
    <recommendedName>
        <fullName evidence="2">histidine kinase</fullName>
        <ecNumber evidence="2">2.7.13.3</ecNumber>
    </recommendedName>
</protein>
<dbReference type="PANTHER" id="PTHR43547:SF2">
    <property type="entry name" value="HYBRID SIGNAL TRANSDUCTION HISTIDINE KINASE C"/>
    <property type="match status" value="1"/>
</dbReference>
<dbReference type="Gene3D" id="1.10.287.130">
    <property type="match status" value="1"/>
</dbReference>
<dbReference type="Gene3D" id="3.30.450.20">
    <property type="entry name" value="PAS domain"/>
    <property type="match status" value="1"/>
</dbReference>
<sequence>MKAAGPGRSLRFRLFLLAASGLLPLAIVALVVLAYVTSERERDARDTALAVSRALATAVDAELGATVSVLQSLALSDELAPAQLRQFHALARRVAEAQGWRAIILADAGGRILLSSSDEPEASGQAPVDIASMQQAIQGREPVVGNVARGPRGVAAFAVRLRVERSGQLTYVLSAVIPTEHILAVLMRQQVPATSVVSVFDRNLLRVARSRPHAGERPAPSLQALLEKGEPEGTGNTTTLEGFRSHTGYARLQHWGWVVATGISAEDASAGLYGVLGAVGAGLLASLGLAAFLAWYFARDVTEPIDALKVAAGALGRGEPVRLPHLDVAELQDVGAALALASTDRDRAAQERRAGEAERETLLARATQALQQAEEAGRSKDEFLAMLGHELRNPLAPMATALHLMARKGDPGTLREREVMERQVTHMKRLVDDLLDVSRITGKRLEMRMQPLRLADLVRHAAQAAQPVLGLRRLELQLPDAADALWVNADEVRLSQVLNNLIGNAIKFTGTEGRITLALATAGDAAEITVSDDGVGMPPEVLEHVFDLFYQAPQGADRSRGGLGLGLAIVRSLIEMHGGQVSASSAGADGGSTFTVRLPLAPPPPQAAAAAGVAATEAVQGRVLLVDDNQDAADTAAALLELSGYEVQVAYDPGVALSLLDRFAPDVAVLDIGLPGMSGYELAARVRVHPNGRNCYLVALTGYGTAADITRARAAGFRQHLVKPAAPDALLEAIRHGLRENTDRRAP</sequence>
<reference evidence="10 11" key="1">
    <citation type="journal article" date="2017" name="Int. J. Syst. Evol. Microbiol.">
        <title>Ramlibacter alkalitolerans sp. nov., alkali-tolerant bacterium isolated from soil of ginseng.</title>
        <authorList>
            <person name="Lee D.H."/>
            <person name="Cha C.J."/>
        </authorList>
    </citation>
    <scope>NUCLEOTIDE SEQUENCE [LARGE SCALE GENOMIC DNA]</scope>
    <source>
        <strain evidence="10 11">KACC 19305</strain>
    </source>
</reference>
<feature type="coiled-coil region" evidence="5">
    <location>
        <begin position="340"/>
        <end position="376"/>
    </location>
</feature>
<dbReference type="SUPFAM" id="SSF47384">
    <property type="entry name" value="Homodimeric domain of signal transducing histidine kinase"/>
    <property type="match status" value="1"/>
</dbReference>
<evidence type="ECO:0000256" key="4">
    <source>
        <dbReference type="PROSITE-ProRule" id="PRU00169"/>
    </source>
</evidence>
<dbReference type="InterPro" id="IPR003661">
    <property type="entry name" value="HisK_dim/P_dom"/>
</dbReference>
<dbReference type="SMART" id="SM00388">
    <property type="entry name" value="HisKA"/>
    <property type="match status" value="1"/>
</dbReference>
<dbReference type="RefSeq" id="WP_201693177.1">
    <property type="nucleotide sequence ID" value="NZ_JAEQND010000019.1"/>
</dbReference>
<accession>A0ABS1JWE0</accession>
<evidence type="ECO:0000256" key="5">
    <source>
        <dbReference type="SAM" id="Coils"/>
    </source>
</evidence>
<evidence type="ECO:0000259" key="9">
    <source>
        <dbReference type="PROSITE" id="PS50110"/>
    </source>
</evidence>
<feature type="modified residue" description="4-aspartylphosphate" evidence="4">
    <location>
        <position position="671"/>
    </location>
</feature>
<keyword evidence="7" id="KW-0812">Transmembrane</keyword>
<dbReference type="InterPro" id="IPR036097">
    <property type="entry name" value="HisK_dim/P_sf"/>
</dbReference>
<name>A0ABS1JWE0_9BURK</name>
<feature type="domain" description="Response regulatory" evidence="9">
    <location>
        <begin position="622"/>
        <end position="738"/>
    </location>
</feature>
<dbReference type="Proteomes" id="UP000622707">
    <property type="component" value="Unassembled WGS sequence"/>
</dbReference>
<dbReference type="Pfam" id="PF02518">
    <property type="entry name" value="HATPase_c"/>
    <property type="match status" value="1"/>
</dbReference>
<dbReference type="Gene3D" id="3.40.50.2300">
    <property type="match status" value="1"/>
</dbReference>
<dbReference type="SMART" id="SM00448">
    <property type="entry name" value="REC"/>
    <property type="match status" value="1"/>
</dbReference>